<dbReference type="EMBL" id="KV440976">
    <property type="protein sequence ID" value="OAD76061.1"/>
    <property type="molecule type" value="Genomic_DNA"/>
</dbReference>
<dbReference type="STRING" id="763407.A0A163AV98"/>
<sequence>MTGKRGQTPVSKHQQSPEEPDTAQNRKRKTAIIPKSNEKRPRVLAADAQWCICNVSTLTLKAFALEHDYYERRRCHAQYKTIITNMSEAEQSRLLQEFENWCLTLDCTAFWKERKRKYALETAASNCSEAIDKLLEATASQPIATTITADLDQEHANTRQKIDNEEKHWIIDGSDINSLFLKYQYQEDILPKPVPLESNIQEILALSGVLFLANEQHSEYKCHTITPNFTNDDFMEMVNVVSAIDEEGMSPKSAKLRLLTLATSMEQFKSNVVEGIADLLVKLPFDPIADKNQFGEIDVQTRYYDPLLSSIVADTKRKVVLRWPNKEDTLTAGIRPDAIVSTLVQRTFGQSLGFGEVKLGGDNATNHSLCLDTLKLAVLSRNSVLKYGHPILTFQVKGNAMLIMLSLSNLSLLESVSAYRQSIRMQTISPVSKSPPHQYKNS</sequence>
<dbReference type="GeneID" id="28991830"/>
<dbReference type="AlphaFoldDB" id="A0A163AV98"/>
<dbReference type="VEuPathDB" id="FungiDB:PHYBLDRAFT_143044"/>
<keyword evidence="3" id="KW-1185">Reference proteome</keyword>
<reference evidence="3" key="1">
    <citation type="submission" date="2015-06" db="EMBL/GenBank/DDBJ databases">
        <title>Expansion of signal transduction pathways in fungi by whole-genome duplication.</title>
        <authorList>
            <consortium name="DOE Joint Genome Institute"/>
            <person name="Corrochano L.M."/>
            <person name="Kuo A."/>
            <person name="Marcet-Houben M."/>
            <person name="Polaino S."/>
            <person name="Salamov A."/>
            <person name="Villalobos J.M."/>
            <person name="Alvarez M.I."/>
            <person name="Avalos J."/>
            <person name="Benito E.P."/>
            <person name="Benoit I."/>
            <person name="Burger G."/>
            <person name="Camino L.P."/>
            <person name="Canovas D."/>
            <person name="Cerda-Olmedo E."/>
            <person name="Cheng J.-F."/>
            <person name="Dominguez A."/>
            <person name="Elias M."/>
            <person name="Eslava A.P."/>
            <person name="Glaser F."/>
            <person name="Grimwood J."/>
            <person name="Gutierrez G."/>
            <person name="Heitman J."/>
            <person name="Henrissat B."/>
            <person name="Iturriaga E.A."/>
            <person name="Lang B.F."/>
            <person name="Lavin J.L."/>
            <person name="Lee S."/>
            <person name="Li W."/>
            <person name="Lindquist E."/>
            <person name="Lopez-Garcia S."/>
            <person name="Luque E.M."/>
            <person name="Marcos A.T."/>
            <person name="Martin J."/>
            <person name="McCluskey K."/>
            <person name="Medina H.R."/>
            <person name="Miralles-Duran A."/>
            <person name="Miyazaki A."/>
            <person name="Munoz-Torres E."/>
            <person name="Oguiza J.A."/>
            <person name="Ohm R."/>
            <person name="Olmedo M."/>
            <person name="Orejas M."/>
            <person name="Ortiz-Castellanos L."/>
            <person name="Pisabarro A.G."/>
            <person name="Rodriguez-Romero J."/>
            <person name="Ruiz-Herrera J."/>
            <person name="Ruiz-Vazquez R."/>
            <person name="Sanz C."/>
            <person name="Schackwitz W."/>
            <person name="Schmutz J."/>
            <person name="Shahriari M."/>
            <person name="Shelest E."/>
            <person name="Silva-Franco F."/>
            <person name="Soanes D."/>
            <person name="Syed K."/>
            <person name="Tagua V.G."/>
            <person name="Talbot N.J."/>
            <person name="Thon M."/>
            <person name="De vries R.P."/>
            <person name="Wiebenga A."/>
            <person name="Yadav J.S."/>
            <person name="Braun E.L."/>
            <person name="Baker S."/>
            <person name="Garre V."/>
            <person name="Horwitz B."/>
            <person name="Torres-Martinez S."/>
            <person name="Idnurm A."/>
            <person name="Herrera-Estrella A."/>
            <person name="Gabaldon T."/>
            <person name="Grigoriev I.V."/>
        </authorList>
    </citation>
    <scope>NUCLEOTIDE SEQUENCE [LARGE SCALE GENOMIC DNA]</scope>
    <source>
        <strain evidence="3">NRRL 1555(-)</strain>
    </source>
</reference>
<name>A0A163AV98_PHYB8</name>
<dbReference type="RefSeq" id="XP_018294101.1">
    <property type="nucleotide sequence ID" value="XM_018430924.1"/>
</dbReference>
<evidence type="ECO:0000313" key="3">
    <source>
        <dbReference type="Proteomes" id="UP000077315"/>
    </source>
</evidence>
<evidence type="ECO:0000256" key="1">
    <source>
        <dbReference type="SAM" id="MobiDB-lite"/>
    </source>
</evidence>
<protein>
    <submittedName>
        <fullName evidence="2">Uncharacterized protein</fullName>
    </submittedName>
</protein>
<proteinExistence type="predicted"/>
<accession>A0A163AV98</accession>
<gene>
    <name evidence="2" type="ORF">PHYBLDRAFT_143044</name>
</gene>
<dbReference type="InParanoid" id="A0A163AV98"/>
<dbReference type="Proteomes" id="UP000077315">
    <property type="component" value="Unassembled WGS sequence"/>
</dbReference>
<evidence type="ECO:0000313" key="2">
    <source>
        <dbReference type="EMBL" id="OAD76061.1"/>
    </source>
</evidence>
<feature type="region of interest" description="Disordered" evidence="1">
    <location>
        <begin position="1"/>
        <end position="37"/>
    </location>
</feature>
<organism evidence="2 3">
    <name type="scientific">Phycomyces blakesleeanus (strain ATCC 8743b / DSM 1359 / FGSC 10004 / NBRC 33097 / NRRL 1555)</name>
    <dbReference type="NCBI Taxonomy" id="763407"/>
    <lineage>
        <taxon>Eukaryota</taxon>
        <taxon>Fungi</taxon>
        <taxon>Fungi incertae sedis</taxon>
        <taxon>Mucoromycota</taxon>
        <taxon>Mucoromycotina</taxon>
        <taxon>Mucoromycetes</taxon>
        <taxon>Mucorales</taxon>
        <taxon>Phycomycetaceae</taxon>
        <taxon>Phycomyces</taxon>
    </lineage>
</organism>
<dbReference type="OrthoDB" id="2240650at2759"/>